<evidence type="ECO:0000256" key="1">
    <source>
        <dbReference type="ARBA" id="ARBA00022801"/>
    </source>
</evidence>
<dbReference type="InterPro" id="IPR002508">
    <property type="entry name" value="MurNAc-LAA_cat"/>
</dbReference>
<evidence type="ECO:0000256" key="3">
    <source>
        <dbReference type="SAM" id="SignalP"/>
    </source>
</evidence>
<dbReference type="SMART" id="SM00287">
    <property type="entry name" value="SH3b"/>
    <property type="match status" value="6"/>
</dbReference>
<dbReference type="Gene3D" id="3.40.630.40">
    <property type="entry name" value="Zn-dependent exopeptidases"/>
    <property type="match status" value="1"/>
</dbReference>
<organism evidence="5 6">
    <name type="scientific">Mesobacillus foraminis</name>
    <dbReference type="NCBI Taxonomy" id="279826"/>
    <lineage>
        <taxon>Bacteria</taxon>
        <taxon>Bacillati</taxon>
        <taxon>Bacillota</taxon>
        <taxon>Bacilli</taxon>
        <taxon>Bacillales</taxon>
        <taxon>Bacillaceae</taxon>
        <taxon>Mesobacillus</taxon>
    </lineage>
</organism>
<dbReference type="EMBL" id="SLVV01000003">
    <property type="protein sequence ID" value="TCN26704.1"/>
    <property type="molecule type" value="Genomic_DNA"/>
</dbReference>
<keyword evidence="3" id="KW-0732">Signal</keyword>
<gene>
    <name evidence="5" type="ORF">EV146_103227</name>
</gene>
<dbReference type="PROSITE" id="PS51781">
    <property type="entry name" value="SH3B"/>
    <property type="match status" value="6"/>
</dbReference>
<protein>
    <submittedName>
        <fullName evidence="5">N-acetylmuramoyl-L-alanine amidase</fullName>
    </submittedName>
</protein>
<evidence type="ECO:0000256" key="2">
    <source>
        <dbReference type="ARBA" id="ARBA00023316"/>
    </source>
</evidence>
<feature type="domain" description="SH3b" evidence="4">
    <location>
        <begin position="96"/>
        <end position="160"/>
    </location>
</feature>
<feature type="domain" description="SH3b" evidence="4">
    <location>
        <begin position="383"/>
        <end position="452"/>
    </location>
</feature>
<dbReference type="PANTHER" id="PTHR34408:SF1">
    <property type="entry name" value="GLYCOSYL HYDROLASE FAMILY 19 DOMAIN-CONTAINING PROTEIN HI_1415"/>
    <property type="match status" value="1"/>
</dbReference>
<evidence type="ECO:0000313" key="6">
    <source>
        <dbReference type="Proteomes" id="UP000295689"/>
    </source>
</evidence>
<keyword evidence="2" id="KW-0961">Cell wall biogenesis/degradation</keyword>
<feature type="domain" description="SH3b" evidence="4">
    <location>
        <begin position="317"/>
        <end position="379"/>
    </location>
</feature>
<dbReference type="Gene3D" id="2.30.30.40">
    <property type="entry name" value="SH3 Domains"/>
    <property type="match status" value="6"/>
</dbReference>
<dbReference type="Pfam" id="PF08239">
    <property type="entry name" value="SH3_3"/>
    <property type="match status" value="6"/>
</dbReference>
<comment type="caution">
    <text evidence="5">The sequence shown here is derived from an EMBL/GenBank/DDBJ whole genome shotgun (WGS) entry which is preliminary data.</text>
</comment>
<dbReference type="SUPFAM" id="SSF53187">
    <property type="entry name" value="Zn-dependent exopeptidases"/>
    <property type="match status" value="1"/>
</dbReference>
<dbReference type="AlphaFoldDB" id="A0A4R2BL09"/>
<accession>A0A4R2BL09</accession>
<dbReference type="SMART" id="SM00646">
    <property type="entry name" value="Ami_3"/>
    <property type="match status" value="1"/>
</dbReference>
<feature type="signal peptide" evidence="3">
    <location>
        <begin position="1"/>
        <end position="28"/>
    </location>
</feature>
<name>A0A4R2BL09_9BACI</name>
<feature type="chain" id="PRO_5039083753" evidence="3">
    <location>
        <begin position="29"/>
        <end position="651"/>
    </location>
</feature>
<evidence type="ECO:0000313" key="5">
    <source>
        <dbReference type="EMBL" id="TCN26704.1"/>
    </source>
</evidence>
<dbReference type="RefSeq" id="WP_132003226.1">
    <property type="nucleotide sequence ID" value="NZ_JABUHM010000002.1"/>
</dbReference>
<keyword evidence="1" id="KW-0378">Hydrolase</keyword>
<dbReference type="GO" id="GO:0071555">
    <property type="term" value="P:cell wall organization"/>
    <property type="evidence" value="ECO:0007669"/>
    <property type="project" value="UniProtKB-KW"/>
</dbReference>
<feature type="domain" description="SH3b" evidence="4">
    <location>
        <begin position="171"/>
        <end position="233"/>
    </location>
</feature>
<keyword evidence="6" id="KW-1185">Reference proteome</keyword>
<feature type="domain" description="SH3b" evidence="4">
    <location>
        <begin position="244"/>
        <end position="306"/>
    </location>
</feature>
<dbReference type="PANTHER" id="PTHR34408">
    <property type="entry name" value="FAMILY PROTEIN, PUTATIVE-RELATED"/>
    <property type="match status" value="1"/>
</dbReference>
<dbReference type="CDD" id="cd02696">
    <property type="entry name" value="MurNAc-LAA"/>
    <property type="match status" value="1"/>
</dbReference>
<proteinExistence type="predicted"/>
<evidence type="ECO:0000259" key="4">
    <source>
        <dbReference type="PROSITE" id="PS51781"/>
    </source>
</evidence>
<dbReference type="InterPro" id="IPR052354">
    <property type="entry name" value="Cell_Wall_Dynamics_Protein"/>
</dbReference>
<feature type="domain" description="SH3b" evidence="4">
    <location>
        <begin position="30"/>
        <end position="95"/>
    </location>
</feature>
<dbReference type="GO" id="GO:0009253">
    <property type="term" value="P:peptidoglycan catabolic process"/>
    <property type="evidence" value="ECO:0007669"/>
    <property type="project" value="InterPro"/>
</dbReference>
<dbReference type="GO" id="GO:0008745">
    <property type="term" value="F:N-acetylmuramoyl-L-alanine amidase activity"/>
    <property type="evidence" value="ECO:0007669"/>
    <property type="project" value="InterPro"/>
</dbReference>
<reference evidence="5 6" key="1">
    <citation type="journal article" date="2015" name="Stand. Genomic Sci.">
        <title>Genomic Encyclopedia of Bacterial and Archaeal Type Strains, Phase III: the genomes of soil and plant-associated and newly described type strains.</title>
        <authorList>
            <person name="Whitman W.B."/>
            <person name="Woyke T."/>
            <person name="Klenk H.P."/>
            <person name="Zhou Y."/>
            <person name="Lilburn T.G."/>
            <person name="Beck B.J."/>
            <person name="De Vos P."/>
            <person name="Vandamme P."/>
            <person name="Eisen J.A."/>
            <person name="Garrity G."/>
            <person name="Hugenholtz P."/>
            <person name="Kyrpides N.C."/>
        </authorList>
    </citation>
    <scope>NUCLEOTIDE SEQUENCE [LARGE SCALE GENOMIC DNA]</scope>
    <source>
        <strain evidence="5 6">CV53</strain>
    </source>
</reference>
<dbReference type="InterPro" id="IPR003646">
    <property type="entry name" value="SH3-like_bac-type"/>
</dbReference>
<dbReference type="Proteomes" id="UP000295689">
    <property type="component" value="Unassembled WGS sequence"/>
</dbReference>
<sequence>MKAASLVKALVLCFLVLFSLIHPFSGNIAEAAYTYQGKVNANVLNVRSKPGTTSSIVGKLKKSQVVTVTGQQSGWSKIIFGKKTGWVSAKFLTSVTWKGYVNATSLYLRSTPTSKGKILETLKSGTTVTVQGKDGSWLKITVPSSKRTGWVSASYISTKKPPTVAAAPKSLGTYYVTATSLNVRKTASGTAGVVGTLKKGTAVKVYKKIGNWSQIEASNVKGWVSSSYLSTKKPATVAAVPKSLGTYYVTATSLNVRKTASGTAGVVGTLKKGTAVKVYKKSGNWFQIEASNVKGWVLSSYLSIKKPATVAAVPKSLGTYYVMATSLNVRKTASGTAGVVGTLKKGTAVTVYKKSGSWSQIEASNLQGWVSSAYLSSKKPVTAPGASVSNAPKVVLKENSNLRKGPGTSYPVIIVEKAGAVLSKIGEKNGWVQVKNAKGTTGWVAGWLIQASGSSSSPNPSPSPVPSPVGNSPLEGKIIVLDPGHGGFDSGAVGRLYREKVLNLNSAFEAGSLLQNAGAKVVYTRNKDVYLSLGQRVTISHQAKADAFVSFHYNACTGTCSGIDTFYYSYAQEGELARYIQNNLVVQTGLKNRGAHFGDYHVIRENNRPGVLVELGFISNPIEEKIVGTSAYQKKAARGIYDGLIQYFSSK</sequence>
<dbReference type="Pfam" id="PF01520">
    <property type="entry name" value="Amidase_3"/>
    <property type="match status" value="1"/>
</dbReference>